<evidence type="ECO:0000313" key="3">
    <source>
        <dbReference type="Proteomes" id="UP000663881"/>
    </source>
</evidence>
<protein>
    <submittedName>
        <fullName evidence="2">Uncharacterized protein</fullName>
    </submittedName>
</protein>
<gene>
    <name evidence="2" type="ORF">OKA104_LOCUS49623</name>
</gene>
<dbReference type="AlphaFoldDB" id="A0A820M1B2"/>
<feature type="coiled-coil region" evidence="1">
    <location>
        <begin position="10"/>
        <end position="79"/>
    </location>
</feature>
<evidence type="ECO:0000256" key="1">
    <source>
        <dbReference type="SAM" id="Coils"/>
    </source>
</evidence>
<feature type="non-terminal residue" evidence="2">
    <location>
        <position position="1"/>
    </location>
</feature>
<evidence type="ECO:0000313" key="2">
    <source>
        <dbReference type="EMBL" id="CAF4366798.1"/>
    </source>
</evidence>
<organism evidence="2 3">
    <name type="scientific">Adineta steineri</name>
    <dbReference type="NCBI Taxonomy" id="433720"/>
    <lineage>
        <taxon>Eukaryota</taxon>
        <taxon>Metazoa</taxon>
        <taxon>Spiralia</taxon>
        <taxon>Gnathifera</taxon>
        <taxon>Rotifera</taxon>
        <taxon>Eurotatoria</taxon>
        <taxon>Bdelloidea</taxon>
        <taxon>Adinetida</taxon>
        <taxon>Adinetidae</taxon>
        <taxon>Adineta</taxon>
    </lineage>
</organism>
<accession>A0A820M1B2</accession>
<comment type="caution">
    <text evidence="2">The sequence shown here is derived from an EMBL/GenBank/DDBJ whole genome shotgun (WGS) entry which is preliminary data.</text>
</comment>
<reference evidence="2" key="1">
    <citation type="submission" date="2021-02" db="EMBL/GenBank/DDBJ databases">
        <authorList>
            <person name="Nowell W R."/>
        </authorList>
    </citation>
    <scope>NUCLEOTIDE SEQUENCE</scope>
</reference>
<keyword evidence="1" id="KW-0175">Coiled coil</keyword>
<dbReference type="EMBL" id="CAJOAY010023516">
    <property type="protein sequence ID" value="CAF4366798.1"/>
    <property type="molecule type" value="Genomic_DNA"/>
</dbReference>
<proteinExistence type="predicted"/>
<sequence>MFRLALTHRLQLTEVSRQQIEEELSIINKEKADIIEQFQQMTRLKNTLAEDLIAAKKDIERLSDHNLRLNKEKEELTKERGNLVIDLTGSERDNQTLNSTISALRSDKESLETSLYEAQTMVSQLDVKREQLEGE</sequence>
<dbReference type="SUPFAM" id="SSF90257">
    <property type="entry name" value="Myosin rod fragments"/>
    <property type="match status" value="1"/>
</dbReference>
<name>A0A820M1B2_9BILA</name>
<dbReference type="Proteomes" id="UP000663881">
    <property type="component" value="Unassembled WGS sequence"/>
</dbReference>